<gene>
    <name evidence="6" type="ORF">Cgig2_000397</name>
</gene>
<keyword evidence="4" id="KW-0472">Membrane</keyword>
<protein>
    <submittedName>
        <fullName evidence="6">Uncharacterized protein</fullName>
    </submittedName>
</protein>
<evidence type="ECO:0000256" key="4">
    <source>
        <dbReference type="ARBA" id="ARBA00023136"/>
    </source>
</evidence>
<evidence type="ECO:0000256" key="2">
    <source>
        <dbReference type="ARBA" id="ARBA00022676"/>
    </source>
</evidence>
<dbReference type="PANTHER" id="PTHR45719">
    <property type="entry name" value="GLYCOSYLTRANSFERASE"/>
    <property type="match status" value="1"/>
</dbReference>
<name>A0A9Q1K6T4_9CARY</name>
<evidence type="ECO:0000313" key="6">
    <source>
        <dbReference type="EMBL" id="KAJ8437843.1"/>
    </source>
</evidence>
<dbReference type="Proteomes" id="UP001153076">
    <property type="component" value="Unassembled WGS sequence"/>
</dbReference>
<evidence type="ECO:0000313" key="7">
    <source>
        <dbReference type="Proteomes" id="UP001153076"/>
    </source>
</evidence>
<reference evidence="6" key="1">
    <citation type="submission" date="2022-04" db="EMBL/GenBank/DDBJ databases">
        <title>Carnegiea gigantea Genome sequencing and assembly v2.</title>
        <authorList>
            <person name="Copetti D."/>
            <person name="Sanderson M.J."/>
            <person name="Burquez A."/>
            <person name="Wojciechowski M.F."/>
        </authorList>
    </citation>
    <scope>NUCLEOTIDE SEQUENCE</scope>
    <source>
        <strain evidence="6">SGP5-SGP5p</strain>
        <tissue evidence="6">Aerial part</tissue>
    </source>
</reference>
<keyword evidence="5" id="KW-0325">Glycoprotein</keyword>
<dbReference type="GO" id="GO:0015020">
    <property type="term" value="F:glucuronosyltransferase activity"/>
    <property type="evidence" value="ECO:0007669"/>
    <property type="project" value="InterPro"/>
</dbReference>
<dbReference type="InterPro" id="IPR044610">
    <property type="entry name" value="GLCAT14A/B/C"/>
</dbReference>
<evidence type="ECO:0000256" key="3">
    <source>
        <dbReference type="ARBA" id="ARBA00022679"/>
    </source>
</evidence>
<dbReference type="PANTHER" id="PTHR45719:SF14">
    <property type="entry name" value="BETA-GLUCURONOSYLTRANSFERASE GLCAT14A"/>
    <property type="match status" value="1"/>
</dbReference>
<accession>A0A9Q1K6T4</accession>
<dbReference type="Pfam" id="PF02485">
    <property type="entry name" value="Branch"/>
    <property type="match status" value="2"/>
</dbReference>
<dbReference type="InterPro" id="IPR003406">
    <property type="entry name" value="Glyco_trans_14"/>
</dbReference>
<keyword evidence="7" id="KW-1185">Reference proteome</keyword>
<sequence>MGAAERKKWLFALISAVFIFVVLFLSAISGLSASRAFSYRSNTLTARIPQRGLQYAPSFAYYIYGGAGDKERILRLLLAVYHPRNRYLLHLSLEASKGDREWLAASVMSVPAIRAFENVDIIGKPIWSTHMGSTTIAAVLRAAAILLKLESSWDWFITLSAADYPLLTQDGFLYLVNLIRCTPLDPRSGVLVPNRNSPRNQQHEALFAFKNSSTKGIRFNVQLLGSHAHVCQREDRGRGEVHQTEDKKENAILRIGCLEIESPSFYGDGGNPVHLVSIDASSSKNTGFLEIPEFDGSTGILLQTFPEFNTGGLYDFDGSGGGGDLAYVFSSIRRDLNFIDHTGELGWKEEQRIHPIVVDPSIYLARRSQIFTATEKRPTPVSFKVFTGNSYNCLIIVASMRSPWVILSRPFLEYCIFGWDNLPRTILMYFNNVMLAEEGYFHSVVCNAPEFKNTTVNSDLRYMMWDSPPKMEPHFLGLSDFDQMIQSGAAFARQFEKDDPVLTMIDEKILHRRHNRVAPGAWCVGQDGWFTDGCSHLGDVNLLKPGPQAKKFAESMTNHLDDLNSESTHQKAKIESKYKNSIVNKPKMITTKLRKQKEK</sequence>
<comment type="subcellular location">
    <subcellularLocation>
        <location evidence="1">Membrane</location>
        <topology evidence="1">Single-pass type II membrane protein</topology>
    </subcellularLocation>
</comment>
<evidence type="ECO:0000256" key="1">
    <source>
        <dbReference type="ARBA" id="ARBA00004606"/>
    </source>
</evidence>
<evidence type="ECO:0000256" key="5">
    <source>
        <dbReference type="ARBA" id="ARBA00023180"/>
    </source>
</evidence>
<organism evidence="6 7">
    <name type="scientific">Carnegiea gigantea</name>
    <dbReference type="NCBI Taxonomy" id="171969"/>
    <lineage>
        <taxon>Eukaryota</taxon>
        <taxon>Viridiplantae</taxon>
        <taxon>Streptophyta</taxon>
        <taxon>Embryophyta</taxon>
        <taxon>Tracheophyta</taxon>
        <taxon>Spermatophyta</taxon>
        <taxon>Magnoliopsida</taxon>
        <taxon>eudicotyledons</taxon>
        <taxon>Gunneridae</taxon>
        <taxon>Pentapetalae</taxon>
        <taxon>Caryophyllales</taxon>
        <taxon>Cactineae</taxon>
        <taxon>Cactaceae</taxon>
        <taxon>Cactoideae</taxon>
        <taxon>Echinocereeae</taxon>
        <taxon>Carnegiea</taxon>
    </lineage>
</organism>
<dbReference type="OrthoDB" id="2019572at2759"/>
<dbReference type="EMBL" id="JAKOGI010000277">
    <property type="protein sequence ID" value="KAJ8437843.1"/>
    <property type="molecule type" value="Genomic_DNA"/>
</dbReference>
<proteinExistence type="predicted"/>
<comment type="caution">
    <text evidence="6">The sequence shown here is derived from an EMBL/GenBank/DDBJ whole genome shotgun (WGS) entry which is preliminary data.</text>
</comment>
<dbReference type="GO" id="GO:0016020">
    <property type="term" value="C:membrane"/>
    <property type="evidence" value="ECO:0007669"/>
    <property type="project" value="UniProtKB-SubCell"/>
</dbReference>
<keyword evidence="3" id="KW-0808">Transferase</keyword>
<dbReference type="AlphaFoldDB" id="A0A9Q1K6T4"/>
<keyword evidence="2" id="KW-0328">Glycosyltransferase</keyword>